<organism evidence="3 4">
    <name type="scientific">Atta colombica</name>
    <dbReference type="NCBI Taxonomy" id="520822"/>
    <lineage>
        <taxon>Eukaryota</taxon>
        <taxon>Metazoa</taxon>
        <taxon>Ecdysozoa</taxon>
        <taxon>Arthropoda</taxon>
        <taxon>Hexapoda</taxon>
        <taxon>Insecta</taxon>
        <taxon>Pterygota</taxon>
        <taxon>Neoptera</taxon>
        <taxon>Endopterygota</taxon>
        <taxon>Hymenoptera</taxon>
        <taxon>Apocrita</taxon>
        <taxon>Aculeata</taxon>
        <taxon>Formicoidea</taxon>
        <taxon>Formicidae</taxon>
        <taxon>Myrmicinae</taxon>
        <taxon>Atta</taxon>
    </lineage>
</organism>
<dbReference type="PANTHER" id="PTHR46060:SF1">
    <property type="entry name" value="MARINER MOS1 TRANSPOSASE-LIKE PROTEIN"/>
    <property type="match status" value="1"/>
</dbReference>
<dbReference type="InterPro" id="IPR052709">
    <property type="entry name" value="Transposase-MT_Hybrid"/>
</dbReference>
<evidence type="ECO:0000259" key="2">
    <source>
        <dbReference type="Pfam" id="PF17906"/>
    </source>
</evidence>
<dbReference type="Pfam" id="PF17906">
    <property type="entry name" value="HTH_48"/>
    <property type="match status" value="1"/>
</dbReference>
<gene>
    <name evidence="3" type="ORF">ALC53_04452</name>
</gene>
<name>A0A195BLC9_9HYME</name>
<sequence length="162" mass="19245">TMEQRACIKFCFKLGKTATETHEMMKTAFGEDARIVTFDWFKRFKKSRQSLDDDARSNQPTAQYSDLLHRDICVRATYIVLAYNALRVLCMPNTRNYAQKLIRSIRHYRADHPSIFRAISFIERGVQRKKRERERENEKKKKERERERGRENGENSAIIQPG</sequence>
<dbReference type="InterPro" id="IPR041426">
    <property type="entry name" value="Mos1_HTH"/>
</dbReference>
<evidence type="ECO:0000313" key="3">
    <source>
        <dbReference type="EMBL" id="KYM85671.1"/>
    </source>
</evidence>
<keyword evidence="4" id="KW-1185">Reference proteome</keyword>
<evidence type="ECO:0000256" key="1">
    <source>
        <dbReference type="SAM" id="MobiDB-lite"/>
    </source>
</evidence>
<evidence type="ECO:0000313" key="4">
    <source>
        <dbReference type="Proteomes" id="UP000078540"/>
    </source>
</evidence>
<dbReference type="EMBL" id="KQ976450">
    <property type="protein sequence ID" value="KYM85671.1"/>
    <property type="molecule type" value="Genomic_DNA"/>
</dbReference>
<feature type="non-terminal residue" evidence="3">
    <location>
        <position position="1"/>
    </location>
</feature>
<accession>A0A195BLC9</accession>
<dbReference type="Proteomes" id="UP000078540">
    <property type="component" value="Unassembled WGS sequence"/>
</dbReference>
<protein>
    <recommendedName>
        <fullName evidence="2">Mos1 transposase HTH domain-containing protein</fullName>
    </recommendedName>
</protein>
<proteinExistence type="predicted"/>
<dbReference type="PANTHER" id="PTHR46060">
    <property type="entry name" value="MARINER MOS1 TRANSPOSASE-LIKE PROTEIN"/>
    <property type="match status" value="1"/>
</dbReference>
<feature type="compositionally biased region" description="Basic and acidic residues" evidence="1">
    <location>
        <begin position="133"/>
        <end position="153"/>
    </location>
</feature>
<dbReference type="AlphaFoldDB" id="A0A195BLC9"/>
<reference evidence="3 4" key="1">
    <citation type="submission" date="2015-09" db="EMBL/GenBank/DDBJ databases">
        <title>Atta colombica WGS genome.</title>
        <authorList>
            <person name="Nygaard S."/>
            <person name="Hu H."/>
            <person name="Boomsma J."/>
            <person name="Zhang G."/>
        </authorList>
    </citation>
    <scope>NUCLEOTIDE SEQUENCE [LARGE SCALE GENOMIC DNA]</scope>
    <source>
        <strain evidence="3">Treedump-2</strain>
        <tissue evidence="3">Whole body</tissue>
    </source>
</reference>
<dbReference type="Gene3D" id="1.10.10.1450">
    <property type="match status" value="1"/>
</dbReference>
<feature type="region of interest" description="Disordered" evidence="1">
    <location>
        <begin position="126"/>
        <end position="162"/>
    </location>
</feature>
<feature type="domain" description="Mos1 transposase HTH" evidence="2">
    <location>
        <begin position="5"/>
        <end position="46"/>
    </location>
</feature>